<dbReference type="GO" id="GO:0009381">
    <property type="term" value="F:excinuclease ABC activity"/>
    <property type="evidence" value="ECO:0007669"/>
    <property type="project" value="InterPro"/>
</dbReference>
<dbReference type="PANTHER" id="PTHR30562:SF1">
    <property type="entry name" value="UVRABC SYSTEM PROTEIN C"/>
    <property type="match status" value="1"/>
</dbReference>
<gene>
    <name evidence="2" type="ORF">CTOB1V02_LOCUS15753</name>
</gene>
<keyword evidence="1" id="KW-0227">DNA damage</keyword>
<dbReference type="Pfam" id="PF02151">
    <property type="entry name" value="UVR"/>
    <property type="match status" value="1"/>
</dbReference>
<dbReference type="InterPro" id="IPR004791">
    <property type="entry name" value="UvrC"/>
</dbReference>
<evidence type="ECO:0000313" key="2">
    <source>
        <dbReference type="EMBL" id="CAD7237938.1"/>
    </source>
</evidence>
<organism evidence="2">
    <name type="scientific">Cyprideis torosa</name>
    <dbReference type="NCBI Taxonomy" id="163714"/>
    <lineage>
        <taxon>Eukaryota</taxon>
        <taxon>Metazoa</taxon>
        <taxon>Ecdysozoa</taxon>
        <taxon>Arthropoda</taxon>
        <taxon>Crustacea</taxon>
        <taxon>Oligostraca</taxon>
        <taxon>Ostracoda</taxon>
        <taxon>Podocopa</taxon>
        <taxon>Podocopida</taxon>
        <taxon>Cytherocopina</taxon>
        <taxon>Cytheroidea</taxon>
        <taxon>Cytherideidae</taxon>
        <taxon>Cyprideis</taxon>
    </lineage>
</organism>
<dbReference type="FunFam" id="3.30.420.340:FF:000001">
    <property type="entry name" value="UvrABC system protein C"/>
    <property type="match status" value="1"/>
</dbReference>
<dbReference type="InterPro" id="IPR001162">
    <property type="entry name" value="UvrC_RNase_H_dom"/>
</dbReference>
<dbReference type="InterPro" id="IPR001943">
    <property type="entry name" value="UVR_dom"/>
</dbReference>
<proteinExistence type="predicted"/>
<dbReference type="PROSITE" id="PS50165">
    <property type="entry name" value="UVRC"/>
    <property type="match status" value="1"/>
</dbReference>
<evidence type="ECO:0000256" key="1">
    <source>
        <dbReference type="ARBA" id="ARBA00023236"/>
    </source>
</evidence>
<accession>A0A7R8WTL7</accession>
<dbReference type="EMBL" id="OB693957">
    <property type="protein sequence ID" value="CAD7237938.1"/>
    <property type="molecule type" value="Genomic_DNA"/>
</dbReference>
<dbReference type="InterPro" id="IPR050066">
    <property type="entry name" value="UvrABC_protein_C"/>
</dbReference>
<name>A0A7R8WTL7_9CRUS</name>
<sequence length="339" mass="37409">MVSPEDYAVDVADTVAFLEGRSEDLIRKKVRDMEQASSMLEFEKAARSRDQIEMLRKISEQQYVSGKKGNVDVIAVELKKGVACVQVFMIRQGNSLGNRSFFPKLPDGHCSSADVLEAFIGQYYAGHEVPADVLLSEPVDNVVVMEQMLGLRRSGKVKVSHSLRGERARWMQMASANARAALESTLSSKANMQQRYESLQKELGLDFLPTRLECFDISHTQGEATVASCVVFNAEGPLSSDYRRFNISNITPGDDYAAMEQALTRRYKRLSEGEAPMPDILFIDGGKGQLTQARNVLAELQVTGVVLVGVAKGEGRKPGLETLFVDNDRVGVNLETHSP</sequence>
<dbReference type="PROSITE" id="PS50151">
    <property type="entry name" value="UVR"/>
    <property type="match status" value="1"/>
</dbReference>
<dbReference type="Pfam" id="PF08459">
    <property type="entry name" value="UvrC_RNaseH_dom"/>
    <property type="match status" value="1"/>
</dbReference>
<keyword evidence="1" id="KW-0742">SOS response</keyword>
<dbReference type="AlphaFoldDB" id="A0A7R8WTL7"/>
<dbReference type="GO" id="GO:0009380">
    <property type="term" value="C:excinuclease repair complex"/>
    <property type="evidence" value="ECO:0007669"/>
    <property type="project" value="InterPro"/>
</dbReference>
<reference evidence="2" key="1">
    <citation type="submission" date="2020-11" db="EMBL/GenBank/DDBJ databases">
        <authorList>
            <person name="Tran Van P."/>
        </authorList>
    </citation>
    <scope>NUCLEOTIDE SEQUENCE</scope>
</reference>
<dbReference type="InterPro" id="IPR036876">
    <property type="entry name" value="UVR_dom_sf"/>
</dbReference>
<dbReference type="OrthoDB" id="3735at2759"/>
<dbReference type="Pfam" id="PF22920">
    <property type="entry name" value="UvrC_RNaseH"/>
    <property type="match status" value="1"/>
</dbReference>
<dbReference type="GO" id="GO:0006289">
    <property type="term" value="P:nucleotide-excision repair"/>
    <property type="evidence" value="ECO:0007669"/>
    <property type="project" value="InterPro"/>
</dbReference>
<protein>
    <submittedName>
        <fullName evidence="2">Uncharacterized protein</fullName>
    </submittedName>
</protein>
<dbReference type="InterPro" id="IPR038476">
    <property type="entry name" value="UvrC_RNase_H_dom_sf"/>
</dbReference>
<dbReference type="Gene3D" id="3.30.420.340">
    <property type="entry name" value="UvrC, RNAse H endonuclease domain"/>
    <property type="match status" value="1"/>
</dbReference>
<dbReference type="PANTHER" id="PTHR30562">
    <property type="entry name" value="UVRC/OXIDOREDUCTASE"/>
    <property type="match status" value="1"/>
</dbReference>
<dbReference type="NCBIfam" id="TIGR00194">
    <property type="entry name" value="uvrC"/>
    <property type="match status" value="1"/>
</dbReference>
<dbReference type="SUPFAM" id="SSF46600">
    <property type="entry name" value="C-terminal UvrC-binding domain of UvrB"/>
    <property type="match status" value="1"/>
</dbReference>
<feature type="non-terminal residue" evidence="2">
    <location>
        <position position="339"/>
    </location>
</feature>
<dbReference type="Gene3D" id="4.10.860.10">
    <property type="entry name" value="UVR domain"/>
    <property type="match status" value="1"/>
</dbReference>